<organism evidence="4 5">
    <name type="scientific">Spermophilus dauricus</name>
    <name type="common">Daurian ground squirrel</name>
    <dbReference type="NCBI Taxonomy" id="99837"/>
    <lineage>
        <taxon>Eukaryota</taxon>
        <taxon>Metazoa</taxon>
        <taxon>Chordata</taxon>
        <taxon>Craniata</taxon>
        <taxon>Vertebrata</taxon>
        <taxon>Euteleostomi</taxon>
        <taxon>Mammalia</taxon>
        <taxon>Eutheria</taxon>
        <taxon>Euarchontoglires</taxon>
        <taxon>Glires</taxon>
        <taxon>Rodentia</taxon>
        <taxon>Sciuromorpha</taxon>
        <taxon>Sciuridae</taxon>
        <taxon>Xerinae</taxon>
        <taxon>Marmotini</taxon>
        <taxon>Spermophilus</taxon>
    </lineage>
</organism>
<accession>A0A8C9Q1E2</accession>
<feature type="domain" description="V-SNARE coiled-coil homology" evidence="3">
    <location>
        <begin position="1"/>
        <end position="46"/>
    </location>
</feature>
<evidence type="ECO:0000313" key="5">
    <source>
        <dbReference type="Proteomes" id="UP000694422"/>
    </source>
</evidence>
<dbReference type="Proteomes" id="UP000694422">
    <property type="component" value="Unplaced"/>
</dbReference>
<evidence type="ECO:0000259" key="3">
    <source>
        <dbReference type="PROSITE" id="PS50892"/>
    </source>
</evidence>
<dbReference type="GO" id="GO:0031201">
    <property type="term" value="C:SNARE complex"/>
    <property type="evidence" value="ECO:0007669"/>
    <property type="project" value="TreeGrafter"/>
</dbReference>
<dbReference type="PROSITE" id="PS50892">
    <property type="entry name" value="V_SNARE"/>
    <property type="match status" value="1"/>
</dbReference>
<dbReference type="AlphaFoldDB" id="A0A8C9Q1E2"/>
<dbReference type="Ensembl" id="ENSSDAT00000019342.1">
    <property type="protein sequence ID" value="ENSSDAP00000017015.1"/>
    <property type="gene ID" value="ENSSDAG00000015404.1"/>
</dbReference>
<dbReference type="Gene3D" id="1.20.5.110">
    <property type="match status" value="1"/>
</dbReference>
<keyword evidence="1" id="KW-0175">Coiled coil</keyword>
<protein>
    <recommendedName>
        <fullName evidence="3">V-SNARE coiled-coil homology domain-containing protein</fullName>
    </recommendedName>
</protein>
<dbReference type="GO" id="GO:0000149">
    <property type="term" value="F:SNARE binding"/>
    <property type="evidence" value="ECO:0007669"/>
    <property type="project" value="TreeGrafter"/>
</dbReference>
<dbReference type="Pfam" id="PF00957">
    <property type="entry name" value="Synaptobrevin"/>
    <property type="match status" value="1"/>
</dbReference>
<keyword evidence="2" id="KW-0812">Transmembrane</keyword>
<reference evidence="4" key="1">
    <citation type="submission" date="2025-08" db="UniProtKB">
        <authorList>
            <consortium name="Ensembl"/>
        </authorList>
    </citation>
    <scope>IDENTIFICATION</scope>
</reference>
<dbReference type="GO" id="GO:0008333">
    <property type="term" value="P:endosome to lysosome transport"/>
    <property type="evidence" value="ECO:0007669"/>
    <property type="project" value="TreeGrafter"/>
</dbReference>
<evidence type="ECO:0000313" key="4">
    <source>
        <dbReference type="Ensembl" id="ENSSDAP00000017015.1"/>
    </source>
</evidence>
<dbReference type="GO" id="GO:0006887">
    <property type="term" value="P:exocytosis"/>
    <property type="evidence" value="ECO:0007669"/>
    <property type="project" value="TreeGrafter"/>
</dbReference>
<keyword evidence="5" id="KW-1185">Reference proteome</keyword>
<dbReference type="GO" id="GO:0006906">
    <property type="term" value="P:vesicle fusion"/>
    <property type="evidence" value="ECO:0007669"/>
    <property type="project" value="TreeGrafter"/>
</dbReference>
<keyword evidence="2" id="KW-1133">Transmembrane helix</keyword>
<evidence type="ECO:0000256" key="1">
    <source>
        <dbReference type="PROSITE-ProRule" id="PRU00290"/>
    </source>
</evidence>
<reference evidence="4" key="2">
    <citation type="submission" date="2025-09" db="UniProtKB">
        <authorList>
            <consortium name="Ensembl"/>
        </authorList>
    </citation>
    <scope>IDENTIFICATION</scope>
</reference>
<keyword evidence="2" id="KW-0472">Membrane</keyword>
<feature type="transmembrane region" description="Helical" evidence="2">
    <location>
        <begin position="63"/>
        <end position="80"/>
    </location>
</feature>
<dbReference type="GO" id="GO:0005484">
    <property type="term" value="F:SNAP receptor activity"/>
    <property type="evidence" value="ECO:0007669"/>
    <property type="project" value="TreeGrafter"/>
</dbReference>
<dbReference type="SUPFAM" id="SSF58038">
    <property type="entry name" value="SNARE fusion complex"/>
    <property type="match status" value="1"/>
</dbReference>
<dbReference type="InterPro" id="IPR042855">
    <property type="entry name" value="V_SNARE_CC"/>
</dbReference>
<evidence type="ECO:0000256" key="2">
    <source>
        <dbReference type="SAM" id="Phobius"/>
    </source>
</evidence>
<dbReference type="PANTHER" id="PTHR21136:SF179">
    <property type="entry name" value="VESICLE ASSOCIATED MEMBRANE PROTEIN 7-RELATED"/>
    <property type="match status" value="1"/>
</dbReference>
<sequence>MVRNTDLVAQRGERLELLIDKTENLVDSSVPFKTTSRNLARAICMKNIKLFINHHYHCINCVHLYYCVTSLFIFVLSTFIPKNFRSNQSLQQ</sequence>
<name>A0A8C9Q1E2_SPEDA</name>
<dbReference type="PANTHER" id="PTHR21136">
    <property type="entry name" value="SNARE PROTEINS"/>
    <property type="match status" value="1"/>
</dbReference>
<proteinExistence type="predicted"/>
<dbReference type="InterPro" id="IPR051097">
    <property type="entry name" value="Synaptobrevin-like_transport"/>
</dbReference>